<dbReference type="EMBL" id="JBFAEG010000055">
    <property type="protein sequence ID" value="MEU5713612.1"/>
    <property type="molecule type" value="Genomic_DNA"/>
</dbReference>
<protein>
    <submittedName>
        <fullName evidence="1">Uncharacterized protein</fullName>
    </submittedName>
</protein>
<keyword evidence="2" id="KW-1185">Reference proteome</keyword>
<evidence type="ECO:0000313" key="2">
    <source>
        <dbReference type="Proteomes" id="UP001551011"/>
    </source>
</evidence>
<reference evidence="1 2" key="1">
    <citation type="submission" date="2024-06" db="EMBL/GenBank/DDBJ databases">
        <title>The Natural Products Discovery Center: Release of the First 8490 Sequenced Strains for Exploring Actinobacteria Biosynthetic Diversity.</title>
        <authorList>
            <person name="Kalkreuter E."/>
            <person name="Kautsar S.A."/>
            <person name="Yang D."/>
            <person name="Bader C.D."/>
            <person name="Teijaro C.N."/>
            <person name="Fluegel L."/>
            <person name="Davis C.M."/>
            <person name="Simpson J.R."/>
            <person name="Lauterbach L."/>
            <person name="Steele A.D."/>
            <person name="Gui C."/>
            <person name="Meng S."/>
            <person name="Li G."/>
            <person name="Viehrig K."/>
            <person name="Ye F."/>
            <person name="Su P."/>
            <person name="Kiefer A.F."/>
            <person name="Nichols A."/>
            <person name="Cepeda A.J."/>
            <person name="Yan W."/>
            <person name="Fan B."/>
            <person name="Jiang Y."/>
            <person name="Adhikari A."/>
            <person name="Zheng C.-J."/>
            <person name="Schuster L."/>
            <person name="Cowan T.M."/>
            <person name="Smanski M.J."/>
            <person name="Chevrette M.G."/>
            <person name="De Carvalho L.P.S."/>
            <person name="Shen B."/>
        </authorList>
    </citation>
    <scope>NUCLEOTIDE SEQUENCE [LARGE SCALE GENOMIC DNA]</scope>
    <source>
        <strain evidence="1 2">NPDC020594</strain>
    </source>
</reference>
<organism evidence="1 2">
    <name type="scientific">Streptomyces flaveolus</name>
    <dbReference type="NCBI Taxonomy" id="67297"/>
    <lineage>
        <taxon>Bacteria</taxon>
        <taxon>Bacillati</taxon>
        <taxon>Actinomycetota</taxon>
        <taxon>Actinomycetes</taxon>
        <taxon>Kitasatosporales</taxon>
        <taxon>Streptomycetaceae</taxon>
        <taxon>Streptomyces</taxon>
    </lineage>
</organism>
<proteinExistence type="predicted"/>
<sequence length="234" mass="25828">MYVLVPDDPVFFAKFQSLEEPLLRQLYLLHSAGLDSDDERIIADAYDSWVQVLLKLPLWSQWHATDTSVPATDTSAPVTDASAHATDTYDGHAPGEPAGYTLYGAGGAQLTSLYPIEVTAADLGHLTACLDLFAAAGRTRRAVPDEADTEADADRPERKDTLVDVFRRVMEVLLLPPPQRLLGTLQQVMRQGRAGSVTLPAEEESEYRRYCEDIVTILSSGDTFAYRSHRALYL</sequence>
<evidence type="ECO:0000313" key="1">
    <source>
        <dbReference type="EMBL" id="MEU5713612.1"/>
    </source>
</evidence>
<comment type="caution">
    <text evidence="1">The sequence shown here is derived from an EMBL/GenBank/DDBJ whole genome shotgun (WGS) entry which is preliminary data.</text>
</comment>
<dbReference type="RefSeq" id="WP_053212600.1">
    <property type="nucleotide sequence ID" value="NZ_JBFAEG010000055.1"/>
</dbReference>
<name>A0ABV3ANT1_9ACTN</name>
<gene>
    <name evidence="1" type="ORF">AB0H04_43525</name>
</gene>
<accession>A0ABV3ANT1</accession>
<dbReference type="Proteomes" id="UP001551011">
    <property type="component" value="Unassembled WGS sequence"/>
</dbReference>